<keyword evidence="8" id="KW-0723">Serine/threonine-protein kinase</keyword>
<dbReference type="PANTHER" id="PTHR43289:SF34">
    <property type="entry name" value="SERINE_THREONINE-PROTEIN KINASE YBDM-RELATED"/>
    <property type="match status" value="1"/>
</dbReference>
<dbReference type="PANTHER" id="PTHR43289">
    <property type="entry name" value="MITOGEN-ACTIVATED PROTEIN KINASE KINASE KINASE 20-RELATED"/>
    <property type="match status" value="1"/>
</dbReference>
<keyword evidence="6" id="KW-0812">Transmembrane</keyword>
<evidence type="ECO:0000259" key="7">
    <source>
        <dbReference type="PROSITE" id="PS50011"/>
    </source>
</evidence>
<reference evidence="8 9" key="1">
    <citation type="submission" date="2019-06" db="EMBL/GenBank/DDBJ databases">
        <title>Sequencing the genomes of 1000 actinobacteria strains.</title>
        <authorList>
            <person name="Klenk H.-P."/>
        </authorList>
    </citation>
    <scope>NUCLEOTIDE SEQUENCE [LARGE SCALE GENOMIC DNA]</scope>
    <source>
        <strain evidence="8 9">DSM 45043</strain>
    </source>
</reference>
<keyword evidence="4" id="KW-0067">ATP-binding</keyword>
<feature type="region of interest" description="Disordered" evidence="5">
    <location>
        <begin position="467"/>
        <end position="594"/>
    </location>
</feature>
<dbReference type="EMBL" id="VFPO01000001">
    <property type="protein sequence ID" value="TQM67419.1"/>
    <property type="molecule type" value="Genomic_DNA"/>
</dbReference>
<feature type="compositionally biased region" description="Pro residues" evidence="5">
    <location>
        <begin position="557"/>
        <end position="587"/>
    </location>
</feature>
<feature type="compositionally biased region" description="Basic and acidic residues" evidence="5">
    <location>
        <begin position="350"/>
        <end position="363"/>
    </location>
</feature>
<keyword evidence="3 8" id="KW-0418">Kinase</keyword>
<keyword evidence="9" id="KW-1185">Reference proteome</keyword>
<feature type="compositionally biased region" description="Low complexity" evidence="5">
    <location>
        <begin position="526"/>
        <end position="556"/>
    </location>
</feature>
<dbReference type="GO" id="GO:0004674">
    <property type="term" value="F:protein serine/threonine kinase activity"/>
    <property type="evidence" value="ECO:0007669"/>
    <property type="project" value="UniProtKB-KW"/>
</dbReference>
<keyword evidence="6" id="KW-0472">Membrane</keyword>
<keyword evidence="6" id="KW-1133">Transmembrane helix</keyword>
<keyword evidence="2" id="KW-0547">Nucleotide-binding</keyword>
<dbReference type="Proteomes" id="UP000316706">
    <property type="component" value="Unassembled WGS sequence"/>
</dbReference>
<evidence type="ECO:0000256" key="5">
    <source>
        <dbReference type="SAM" id="MobiDB-lite"/>
    </source>
</evidence>
<proteinExistence type="predicted"/>
<dbReference type="SUPFAM" id="SSF56112">
    <property type="entry name" value="Protein kinase-like (PK-like)"/>
    <property type="match status" value="1"/>
</dbReference>
<feature type="region of interest" description="Disordered" evidence="5">
    <location>
        <begin position="380"/>
        <end position="429"/>
    </location>
</feature>
<dbReference type="Gene3D" id="1.10.510.10">
    <property type="entry name" value="Transferase(Phosphotransferase) domain 1"/>
    <property type="match status" value="1"/>
</dbReference>
<dbReference type="InterPro" id="IPR011009">
    <property type="entry name" value="Kinase-like_dom_sf"/>
</dbReference>
<dbReference type="InterPro" id="IPR000719">
    <property type="entry name" value="Prot_kinase_dom"/>
</dbReference>
<feature type="domain" description="Protein kinase" evidence="7">
    <location>
        <begin position="17"/>
        <end position="270"/>
    </location>
</feature>
<feature type="compositionally biased region" description="Basic and acidic residues" evidence="5">
    <location>
        <begin position="311"/>
        <end position="323"/>
    </location>
</feature>
<feature type="compositionally biased region" description="Pro residues" evidence="5">
    <location>
        <begin position="482"/>
        <end position="498"/>
    </location>
</feature>
<comment type="caution">
    <text evidence="8">The sequence shown here is derived from an EMBL/GenBank/DDBJ whole genome shotgun (WGS) entry which is preliminary data.</text>
</comment>
<keyword evidence="1" id="KW-0808">Transferase</keyword>
<evidence type="ECO:0000256" key="3">
    <source>
        <dbReference type="ARBA" id="ARBA00022777"/>
    </source>
</evidence>
<gene>
    <name evidence="8" type="ORF">FHX41_1032</name>
</gene>
<feature type="transmembrane region" description="Helical" evidence="6">
    <location>
        <begin position="445"/>
        <end position="467"/>
    </location>
</feature>
<evidence type="ECO:0000256" key="4">
    <source>
        <dbReference type="ARBA" id="ARBA00022840"/>
    </source>
</evidence>
<dbReference type="GO" id="GO:0005524">
    <property type="term" value="F:ATP binding"/>
    <property type="evidence" value="ECO:0007669"/>
    <property type="project" value="UniProtKB-KW"/>
</dbReference>
<name>A0A543IA18_9ACTN</name>
<organism evidence="8 9">
    <name type="scientific">Actinomadura hallensis</name>
    <dbReference type="NCBI Taxonomy" id="337895"/>
    <lineage>
        <taxon>Bacteria</taxon>
        <taxon>Bacillati</taxon>
        <taxon>Actinomycetota</taxon>
        <taxon>Actinomycetes</taxon>
        <taxon>Streptosporangiales</taxon>
        <taxon>Thermomonosporaceae</taxon>
        <taxon>Actinomadura</taxon>
    </lineage>
</organism>
<dbReference type="CDD" id="cd14014">
    <property type="entry name" value="STKc_PknB_like"/>
    <property type="match status" value="1"/>
</dbReference>
<dbReference type="PROSITE" id="PS50011">
    <property type="entry name" value="PROTEIN_KINASE_DOM"/>
    <property type="match status" value="1"/>
</dbReference>
<dbReference type="PROSITE" id="PS00108">
    <property type="entry name" value="PROTEIN_KINASE_ST"/>
    <property type="match status" value="1"/>
</dbReference>
<evidence type="ECO:0000256" key="2">
    <source>
        <dbReference type="ARBA" id="ARBA00022741"/>
    </source>
</evidence>
<feature type="compositionally biased region" description="Basic and acidic residues" evidence="5">
    <location>
        <begin position="381"/>
        <end position="395"/>
    </location>
</feature>
<evidence type="ECO:0000256" key="1">
    <source>
        <dbReference type="ARBA" id="ARBA00022679"/>
    </source>
</evidence>
<dbReference type="Pfam" id="PF00069">
    <property type="entry name" value="Pkinase"/>
    <property type="match status" value="1"/>
</dbReference>
<protein>
    <submittedName>
        <fullName evidence="8">Serine/threonine protein kinase</fullName>
    </submittedName>
</protein>
<dbReference type="AlphaFoldDB" id="A0A543IA18"/>
<accession>A0A543IA18</accession>
<evidence type="ECO:0000313" key="9">
    <source>
        <dbReference type="Proteomes" id="UP000316706"/>
    </source>
</evidence>
<dbReference type="RefSeq" id="WP_185758612.1">
    <property type="nucleotide sequence ID" value="NZ_VFPO01000001.1"/>
</dbReference>
<feature type="region of interest" description="Disordered" evidence="5">
    <location>
        <begin position="309"/>
        <end position="363"/>
    </location>
</feature>
<dbReference type="Gene3D" id="3.30.200.20">
    <property type="entry name" value="Phosphorylase Kinase, domain 1"/>
    <property type="match status" value="1"/>
</dbReference>
<sequence length="594" mass="60297">MEVGALRSGDPDRLGPYALIGRVGEGGQGTVYLGADEDGRQVAIKLLHAELTSDDKARARFIRELEVAKQVAPFCTAQIIDADATGDRPYIVSEYVRGPSLNQHVLAEGPIRGAALDRLAVGTATALSAIHQANVVHRDFKPHNVLLGPDGPRVIDFGVARAISGGTTLTSRVIGTPSYMSPEQIAGDEVGTASDVFCWAATIVFAATGEPPFGQDTIPAVINRILHEEPDLGGLRGPLRELVLDCLEKDPADRPTASQVLMRLLGHDEVSRTAADEPAAPASAGADETAMLAAGSVRAAEFDDLDDLDGLDEHDLADGDTDVRGLPGSGDAGDEVFEPDPVFGDDPVFDEDRPGYDDGTVFRDPEAPAEAAAFHRMAAQDPHDPDDAHDPHALDGDGADPAETEARSGLGTPPAQWRSGDTLPPGAAGRGGGLRGALAGSGRSAVLAGAAALFVAIVVISSVLALSSGDSGKAGQKVSDPSAPPAPAEVLPSAPPPSTGEQPGEQRPVAPADTPTPGDESPAAEPTTPSGGPSTPSGPTRTTPPSGGSQPPTGGSQPPPDTQDPPPGGGDPDDPPPGGGEPEPPPGDGGTGDG</sequence>
<evidence type="ECO:0000256" key="6">
    <source>
        <dbReference type="SAM" id="Phobius"/>
    </source>
</evidence>
<dbReference type="InterPro" id="IPR008271">
    <property type="entry name" value="Ser/Thr_kinase_AS"/>
</dbReference>
<evidence type="ECO:0000313" key="8">
    <source>
        <dbReference type="EMBL" id="TQM67419.1"/>
    </source>
</evidence>